<reference evidence="1" key="2">
    <citation type="submission" date="2020-10" db="EMBL/GenBank/DDBJ databases">
        <title>Enrichment of novel Verrucomicrobia, Bacteroidetes and Krumholzibacteria in an oxygen-limited, methane- and iron-fed bioreactor inoculated with Bothnian Sea sediments.</title>
        <authorList>
            <person name="Martins P.D."/>
            <person name="de Jong A."/>
            <person name="Lenstra W.K."/>
            <person name="van Helmond N.A.G.M."/>
            <person name="Slomp C.P."/>
            <person name="Jetten M.S.M."/>
            <person name="Welte C.U."/>
            <person name="Rasigraf O."/>
        </authorList>
    </citation>
    <scope>NUCLEOTIDE SEQUENCE</scope>
    <source>
        <strain evidence="1">MAG47</strain>
    </source>
</reference>
<organism evidence="1 2">
    <name type="scientific">Brucella anthropi</name>
    <name type="common">Ochrobactrum anthropi</name>
    <dbReference type="NCBI Taxonomy" id="529"/>
    <lineage>
        <taxon>Bacteria</taxon>
        <taxon>Pseudomonadati</taxon>
        <taxon>Pseudomonadota</taxon>
        <taxon>Alphaproteobacteria</taxon>
        <taxon>Hyphomicrobiales</taxon>
        <taxon>Brucellaceae</taxon>
        <taxon>Brucella/Ochrobactrum group</taxon>
        <taxon>Brucella</taxon>
    </lineage>
</organism>
<accession>A0A8I0N5D1</accession>
<evidence type="ECO:0000313" key="1">
    <source>
        <dbReference type="EMBL" id="MBE0562086.1"/>
    </source>
</evidence>
<dbReference type="Proteomes" id="UP000642265">
    <property type="component" value="Unassembled WGS sequence"/>
</dbReference>
<proteinExistence type="predicted"/>
<dbReference type="EMBL" id="JACZKO010000038">
    <property type="protein sequence ID" value="MBE0562086.1"/>
    <property type="molecule type" value="Genomic_DNA"/>
</dbReference>
<gene>
    <name evidence="1" type="ORF">IH622_14890</name>
</gene>
<evidence type="ECO:0000313" key="2">
    <source>
        <dbReference type="Proteomes" id="UP000642265"/>
    </source>
</evidence>
<sequence>MSLQEAIAAHRVNMAAYHAMPNEEWDHVEKAFHDGIDATRQAVLDAKCMSFEEVRIKAEFMLSCISFSMWDDIEPKELIAAFVPEVAQ</sequence>
<comment type="caution">
    <text evidence="1">The sequence shown here is derived from an EMBL/GenBank/DDBJ whole genome shotgun (WGS) entry which is preliminary data.</text>
</comment>
<dbReference type="AlphaFoldDB" id="A0A8I0N5D1"/>
<protein>
    <submittedName>
        <fullName evidence="1">Uncharacterized protein</fullName>
    </submittedName>
</protein>
<reference evidence="1" key="1">
    <citation type="submission" date="2020-09" db="EMBL/GenBank/DDBJ databases">
        <authorList>
            <person name="Dalcin Martins P."/>
        </authorList>
    </citation>
    <scope>NUCLEOTIDE SEQUENCE</scope>
    <source>
        <strain evidence="1">MAG47</strain>
    </source>
</reference>
<name>A0A8I0N5D1_BRUAN</name>